<proteinExistence type="predicted"/>
<protein>
    <submittedName>
        <fullName evidence="2">Uncharacterized protein</fullName>
    </submittedName>
</protein>
<dbReference type="Proteomes" id="UP000772434">
    <property type="component" value="Unassembled WGS sequence"/>
</dbReference>
<gene>
    <name evidence="2" type="ORF">BDP27DRAFT_432432</name>
</gene>
<feature type="compositionally biased region" description="Polar residues" evidence="1">
    <location>
        <begin position="1"/>
        <end position="12"/>
    </location>
</feature>
<evidence type="ECO:0000313" key="2">
    <source>
        <dbReference type="EMBL" id="KAF9060174.1"/>
    </source>
</evidence>
<evidence type="ECO:0000256" key="1">
    <source>
        <dbReference type="SAM" id="MobiDB-lite"/>
    </source>
</evidence>
<feature type="region of interest" description="Disordered" evidence="1">
    <location>
        <begin position="1"/>
        <end position="23"/>
    </location>
</feature>
<dbReference type="EMBL" id="JADNRY010000256">
    <property type="protein sequence ID" value="KAF9060174.1"/>
    <property type="molecule type" value="Genomic_DNA"/>
</dbReference>
<evidence type="ECO:0000313" key="3">
    <source>
        <dbReference type="Proteomes" id="UP000772434"/>
    </source>
</evidence>
<accession>A0A9P5PB75</accession>
<keyword evidence="3" id="KW-1185">Reference proteome</keyword>
<reference evidence="2" key="1">
    <citation type="submission" date="2020-11" db="EMBL/GenBank/DDBJ databases">
        <authorList>
            <consortium name="DOE Joint Genome Institute"/>
            <person name="Ahrendt S."/>
            <person name="Riley R."/>
            <person name="Andreopoulos W."/>
            <person name="Labutti K."/>
            <person name="Pangilinan J."/>
            <person name="Ruiz-Duenas F.J."/>
            <person name="Barrasa J.M."/>
            <person name="Sanchez-Garcia M."/>
            <person name="Camarero S."/>
            <person name="Miyauchi S."/>
            <person name="Serrano A."/>
            <person name="Linde D."/>
            <person name="Babiker R."/>
            <person name="Drula E."/>
            <person name="Ayuso-Fernandez I."/>
            <person name="Pacheco R."/>
            <person name="Padilla G."/>
            <person name="Ferreira P."/>
            <person name="Barriuso J."/>
            <person name="Kellner H."/>
            <person name="Castanera R."/>
            <person name="Alfaro M."/>
            <person name="Ramirez L."/>
            <person name="Pisabarro A.G."/>
            <person name="Kuo A."/>
            <person name="Tritt A."/>
            <person name="Lipzen A."/>
            <person name="He G."/>
            <person name="Yan M."/>
            <person name="Ng V."/>
            <person name="Cullen D."/>
            <person name="Martin F."/>
            <person name="Rosso M.-N."/>
            <person name="Henrissat B."/>
            <person name="Hibbett D."/>
            <person name="Martinez A.T."/>
            <person name="Grigoriev I.V."/>
        </authorList>
    </citation>
    <scope>NUCLEOTIDE SEQUENCE</scope>
    <source>
        <strain evidence="2">AH 40177</strain>
    </source>
</reference>
<organism evidence="2 3">
    <name type="scientific">Rhodocollybia butyracea</name>
    <dbReference type="NCBI Taxonomy" id="206335"/>
    <lineage>
        <taxon>Eukaryota</taxon>
        <taxon>Fungi</taxon>
        <taxon>Dikarya</taxon>
        <taxon>Basidiomycota</taxon>
        <taxon>Agaricomycotina</taxon>
        <taxon>Agaricomycetes</taxon>
        <taxon>Agaricomycetidae</taxon>
        <taxon>Agaricales</taxon>
        <taxon>Marasmiineae</taxon>
        <taxon>Omphalotaceae</taxon>
        <taxon>Rhodocollybia</taxon>
    </lineage>
</organism>
<dbReference type="AlphaFoldDB" id="A0A9P5PB75"/>
<sequence>MSWTANYTSGPKTKSRKKGLLEQYHGHRKNTSLRIRCLLLKKSILSGDSITVHFPDSPDHEDSRRWYITVLDSHNGLSMGKFLHGHLVEYVAYRLSRVLNNTNLPHSSMTTIHPPDLHRHLHLQLRNSIDYYPQTRISITRSHCHQWRARRV</sequence>
<comment type="caution">
    <text evidence="2">The sequence shown here is derived from an EMBL/GenBank/DDBJ whole genome shotgun (WGS) entry which is preliminary data.</text>
</comment>
<name>A0A9P5PB75_9AGAR</name>